<feature type="chain" id="PRO_5047526877" evidence="1">
    <location>
        <begin position="22"/>
        <end position="137"/>
    </location>
</feature>
<dbReference type="SUPFAM" id="SSF160113">
    <property type="entry name" value="YegP-like"/>
    <property type="match status" value="2"/>
</dbReference>
<evidence type="ECO:0000313" key="4">
    <source>
        <dbReference type="Proteomes" id="UP000676565"/>
    </source>
</evidence>
<feature type="signal peptide" evidence="1">
    <location>
        <begin position="1"/>
        <end position="21"/>
    </location>
</feature>
<gene>
    <name evidence="3" type="ORF">J8F10_16685</name>
</gene>
<comment type="caution">
    <text evidence="3">The sequence shown here is derived from an EMBL/GenBank/DDBJ whole genome shotgun (WGS) entry which is preliminary data.</text>
</comment>
<dbReference type="InterPro" id="IPR036913">
    <property type="entry name" value="YegP-like_sf"/>
</dbReference>
<evidence type="ECO:0000256" key="1">
    <source>
        <dbReference type="SAM" id="SignalP"/>
    </source>
</evidence>
<keyword evidence="1" id="KW-0732">Signal</keyword>
<name>A0ABS5BT67_9BACT</name>
<reference evidence="3 4" key="1">
    <citation type="submission" date="2021-04" db="EMBL/GenBank/DDBJ databases">
        <authorList>
            <person name="Ivanova A."/>
        </authorList>
    </citation>
    <scope>NUCLEOTIDE SEQUENCE [LARGE SCALE GENOMIC DNA]</scope>
    <source>
        <strain evidence="3 4">G18</strain>
    </source>
</reference>
<sequence length="137" mass="14765">MFRVLTAAGIVVGFSVSAASAQDTKLKFELYKGKDDQFRWRLKAGNGAILATAGQGYKAAADAKHGIELVQKAGTDSKEKFEVYEDEKKEHRWRLKAANGQVVATSSEGYKAKADAEKAVASIKTGVAKAEVVEVKE</sequence>
<feature type="domain" description="DUF1508" evidence="2">
    <location>
        <begin position="34"/>
        <end position="76"/>
    </location>
</feature>
<feature type="domain" description="DUF1508" evidence="2">
    <location>
        <begin position="86"/>
        <end position="134"/>
    </location>
</feature>
<keyword evidence="4" id="KW-1185">Reference proteome</keyword>
<evidence type="ECO:0000313" key="3">
    <source>
        <dbReference type="EMBL" id="MBP3956909.1"/>
    </source>
</evidence>
<evidence type="ECO:0000259" key="2">
    <source>
        <dbReference type="Pfam" id="PF07411"/>
    </source>
</evidence>
<organism evidence="3 4">
    <name type="scientific">Gemmata palustris</name>
    <dbReference type="NCBI Taxonomy" id="2822762"/>
    <lineage>
        <taxon>Bacteria</taxon>
        <taxon>Pseudomonadati</taxon>
        <taxon>Planctomycetota</taxon>
        <taxon>Planctomycetia</taxon>
        <taxon>Gemmatales</taxon>
        <taxon>Gemmataceae</taxon>
        <taxon>Gemmata</taxon>
    </lineage>
</organism>
<dbReference type="PANTHER" id="PTHR40606">
    <property type="match status" value="1"/>
</dbReference>
<proteinExistence type="predicted"/>
<dbReference type="Gene3D" id="3.30.160.160">
    <property type="entry name" value="YegP-like"/>
    <property type="match status" value="2"/>
</dbReference>
<dbReference type="InterPro" id="IPR051141">
    <property type="entry name" value="UPF0339_domain"/>
</dbReference>
<dbReference type="Pfam" id="PF07411">
    <property type="entry name" value="DUF1508"/>
    <property type="match status" value="2"/>
</dbReference>
<protein>
    <submittedName>
        <fullName evidence="3">DUF1508 domain-containing protein</fullName>
    </submittedName>
</protein>
<dbReference type="Proteomes" id="UP000676565">
    <property type="component" value="Unassembled WGS sequence"/>
</dbReference>
<accession>A0ABS5BT67</accession>
<dbReference type="PANTHER" id="PTHR40606:SF1">
    <property type="entry name" value="UPF0339 PROTEIN YEGP"/>
    <property type="match status" value="1"/>
</dbReference>
<dbReference type="EMBL" id="JAGKQQ010000001">
    <property type="protein sequence ID" value="MBP3956909.1"/>
    <property type="molecule type" value="Genomic_DNA"/>
</dbReference>
<dbReference type="RefSeq" id="WP_210655473.1">
    <property type="nucleotide sequence ID" value="NZ_JAGKQQ010000001.1"/>
</dbReference>
<dbReference type="InterPro" id="IPR010879">
    <property type="entry name" value="DUF1508"/>
</dbReference>